<keyword evidence="2" id="KW-1185">Reference proteome</keyword>
<evidence type="ECO:0008006" key="3">
    <source>
        <dbReference type="Google" id="ProtNLM"/>
    </source>
</evidence>
<organism evidence="1 2">
    <name type="scientific">Actinomadura yumaensis</name>
    <dbReference type="NCBI Taxonomy" id="111807"/>
    <lineage>
        <taxon>Bacteria</taxon>
        <taxon>Bacillati</taxon>
        <taxon>Actinomycetota</taxon>
        <taxon>Actinomycetes</taxon>
        <taxon>Streptosporangiales</taxon>
        <taxon>Thermomonosporaceae</taxon>
        <taxon>Actinomadura</taxon>
    </lineage>
</organism>
<comment type="caution">
    <text evidence="1">The sequence shown here is derived from an EMBL/GenBank/DDBJ whole genome shotgun (WGS) entry which is preliminary data.</text>
</comment>
<evidence type="ECO:0000313" key="1">
    <source>
        <dbReference type="EMBL" id="MFC6883483.1"/>
    </source>
</evidence>
<dbReference type="RefSeq" id="WP_378050390.1">
    <property type="nucleotide sequence ID" value="NZ_JBHSXE010000002.1"/>
</dbReference>
<name>A0ABW2CQW3_9ACTN</name>
<proteinExistence type="predicted"/>
<dbReference type="EMBL" id="JBHSXS010000019">
    <property type="protein sequence ID" value="MFC6883483.1"/>
    <property type="molecule type" value="Genomic_DNA"/>
</dbReference>
<gene>
    <name evidence="1" type="ORF">ACFQKB_27245</name>
</gene>
<accession>A0ABW2CQW3</accession>
<evidence type="ECO:0000313" key="2">
    <source>
        <dbReference type="Proteomes" id="UP001596380"/>
    </source>
</evidence>
<reference evidence="2" key="1">
    <citation type="journal article" date="2019" name="Int. J. Syst. Evol. Microbiol.">
        <title>The Global Catalogue of Microorganisms (GCM) 10K type strain sequencing project: providing services to taxonomists for standard genome sequencing and annotation.</title>
        <authorList>
            <consortium name="The Broad Institute Genomics Platform"/>
            <consortium name="The Broad Institute Genome Sequencing Center for Infectious Disease"/>
            <person name="Wu L."/>
            <person name="Ma J."/>
        </authorList>
    </citation>
    <scope>NUCLEOTIDE SEQUENCE [LARGE SCALE GENOMIC DNA]</scope>
    <source>
        <strain evidence="2">JCM 3369</strain>
    </source>
</reference>
<sequence>MDIITTAVQVDPTLTARDRCQRQFDLLSELFRQLRPIARQAECELERRRLADIPGTERQLARLGRTNPRAPDELEALSRRCPVVAREIRDAALPDWNTPRRIRERSARLLPSPEHLEEIAEQLRCAVRASLALAHPDPEAVRLAALADQIARGEVR</sequence>
<dbReference type="Proteomes" id="UP001596380">
    <property type="component" value="Unassembled WGS sequence"/>
</dbReference>
<protein>
    <recommendedName>
        <fullName evidence="3">DUF222 domain-containing protein</fullName>
    </recommendedName>
</protein>